<evidence type="ECO:0000256" key="4">
    <source>
        <dbReference type="ARBA" id="ARBA00023136"/>
    </source>
</evidence>
<proteinExistence type="predicted"/>
<keyword evidence="3 5" id="KW-1133">Transmembrane helix</keyword>
<name>A0A3S2VPE3_9PROT</name>
<dbReference type="PANTHER" id="PTHR30249">
    <property type="entry name" value="PUTATIVE SEROTONIN TRANSPORTER"/>
    <property type="match status" value="1"/>
</dbReference>
<reference evidence="7" key="1">
    <citation type="submission" date="2019-01" db="EMBL/GenBank/DDBJ databases">
        <title>Gri0909 isolated from a small marine red alga.</title>
        <authorList>
            <person name="Kim J."/>
            <person name="Jeong S.E."/>
            <person name="Jeon C.O."/>
        </authorList>
    </citation>
    <scope>NUCLEOTIDE SEQUENCE [LARGE SCALE GENOMIC DNA]</scope>
    <source>
        <strain evidence="7">Gri0909</strain>
    </source>
</reference>
<evidence type="ECO:0000256" key="5">
    <source>
        <dbReference type="SAM" id="Phobius"/>
    </source>
</evidence>
<feature type="transmembrane region" description="Helical" evidence="5">
    <location>
        <begin position="160"/>
        <end position="181"/>
    </location>
</feature>
<keyword evidence="7" id="KW-1185">Reference proteome</keyword>
<dbReference type="RefSeq" id="WP_127765753.1">
    <property type="nucleotide sequence ID" value="NZ_SADE01000002.1"/>
</dbReference>
<evidence type="ECO:0000256" key="3">
    <source>
        <dbReference type="ARBA" id="ARBA00022989"/>
    </source>
</evidence>
<comment type="caution">
    <text evidence="6">The sequence shown here is derived from an EMBL/GenBank/DDBJ whole genome shotgun (WGS) entry which is preliminary data.</text>
</comment>
<dbReference type="Proteomes" id="UP000287447">
    <property type="component" value="Unassembled WGS sequence"/>
</dbReference>
<feature type="transmembrane region" description="Helical" evidence="5">
    <location>
        <begin position="72"/>
        <end position="90"/>
    </location>
</feature>
<dbReference type="PANTHER" id="PTHR30249:SF0">
    <property type="entry name" value="PLASTIDAL GLYCOLATE_GLYCERATE TRANSLOCATOR 1, CHLOROPLASTIC"/>
    <property type="match status" value="1"/>
</dbReference>
<feature type="transmembrane region" description="Helical" evidence="5">
    <location>
        <begin position="12"/>
        <end position="33"/>
    </location>
</feature>
<evidence type="ECO:0000313" key="7">
    <source>
        <dbReference type="Proteomes" id="UP000287447"/>
    </source>
</evidence>
<keyword evidence="2 5" id="KW-0812">Transmembrane</keyword>
<evidence type="ECO:0000256" key="1">
    <source>
        <dbReference type="ARBA" id="ARBA00004141"/>
    </source>
</evidence>
<evidence type="ECO:0000256" key="2">
    <source>
        <dbReference type="ARBA" id="ARBA00022692"/>
    </source>
</evidence>
<organism evidence="6 7">
    <name type="scientific">Hwanghaeella grinnelliae</name>
    <dbReference type="NCBI Taxonomy" id="2500179"/>
    <lineage>
        <taxon>Bacteria</taxon>
        <taxon>Pseudomonadati</taxon>
        <taxon>Pseudomonadota</taxon>
        <taxon>Alphaproteobacteria</taxon>
        <taxon>Rhodospirillales</taxon>
        <taxon>Rhodospirillaceae</taxon>
        <taxon>Hwanghaeella</taxon>
    </lineage>
</organism>
<dbReference type="OrthoDB" id="9811701at2"/>
<feature type="transmembrane region" description="Helical" evidence="5">
    <location>
        <begin position="102"/>
        <end position="125"/>
    </location>
</feature>
<comment type="subcellular location">
    <subcellularLocation>
        <location evidence="1">Membrane</location>
        <topology evidence="1">Multi-pass membrane protein</topology>
    </subcellularLocation>
</comment>
<feature type="transmembrane region" description="Helical" evidence="5">
    <location>
        <begin position="212"/>
        <end position="238"/>
    </location>
</feature>
<gene>
    <name evidence="6" type="ORF">EOI86_13765</name>
</gene>
<protein>
    <submittedName>
        <fullName evidence="6">LrgB family protein</fullName>
    </submittedName>
</protein>
<dbReference type="Pfam" id="PF04172">
    <property type="entry name" value="LrgB"/>
    <property type="match status" value="1"/>
</dbReference>
<feature type="transmembrane region" description="Helical" evidence="5">
    <location>
        <begin position="42"/>
        <end position="60"/>
    </location>
</feature>
<dbReference type="AlphaFoldDB" id="A0A3S2VPE3"/>
<accession>A0A3S2VPE3</accession>
<evidence type="ECO:0000313" key="6">
    <source>
        <dbReference type="EMBL" id="RVU36277.1"/>
    </source>
</evidence>
<dbReference type="GO" id="GO:0016020">
    <property type="term" value="C:membrane"/>
    <property type="evidence" value="ECO:0007669"/>
    <property type="project" value="UniProtKB-SubCell"/>
</dbReference>
<dbReference type="EMBL" id="SADE01000002">
    <property type="protein sequence ID" value="RVU36277.1"/>
    <property type="molecule type" value="Genomic_DNA"/>
</dbReference>
<dbReference type="InterPro" id="IPR007300">
    <property type="entry name" value="CidB/LrgB"/>
</dbReference>
<sequence length="239" mass="24536">MTDTARDIWVYLSASPLAGLTFTLVAYQVGLWIHGKCKRHPLVNPVLIAVALLSTLLILTDTEYGTYFEGAQFVHFLLGPATVALAVPLYRQFAHVRRSAAALAVALVVGSLTAAGSAVGIAWLLDGSTALLVSLAPKSATAPIAMAIAEDMGGLPTLTAVLVMLTGIIGAAFGTGVLNLIRVHDPRVQGFALGLASHGIGTARAVQLGETAAAFSGLAMGLNGLATAVLLPLIATFLL</sequence>
<keyword evidence="4 5" id="KW-0472">Membrane</keyword>